<evidence type="ECO:0000313" key="11">
    <source>
        <dbReference type="EMBL" id="KAF5546613.1"/>
    </source>
</evidence>
<keyword evidence="12" id="KW-1185">Reference proteome</keyword>
<keyword evidence="7" id="KW-0833">Ubl conjugation pathway</keyword>
<evidence type="ECO:0000256" key="3">
    <source>
        <dbReference type="ARBA" id="ARBA00022679"/>
    </source>
</evidence>
<evidence type="ECO:0000256" key="8">
    <source>
        <dbReference type="ARBA" id="ARBA00022833"/>
    </source>
</evidence>
<dbReference type="PANTHER" id="PTHR11685">
    <property type="entry name" value="RBR FAMILY RING FINGER AND IBR DOMAIN-CONTAINING"/>
    <property type="match status" value="1"/>
</dbReference>
<feature type="compositionally biased region" description="Acidic residues" evidence="9">
    <location>
        <begin position="47"/>
        <end position="72"/>
    </location>
</feature>
<gene>
    <name evidence="11" type="ORF">FMEXI_5636</name>
</gene>
<name>A0A8H5J0H3_9HYPO</name>
<dbReference type="Proteomes" id="UP000522262">
    <property type="component" value="Unassembled WGS sequence"/>
</dbReference>
<comment type="caution">
    <text evidence="11">The sequence shown here is derived from an EMBL/GenBank/DDBJ whole genome shotgun (WGS) entry which is preliminary data.</text>
</comment>
<evidence type="ECO:0000259" key="10">
    <source>
        <dbReference type="PROSITE" id="PS51873"/>
    </source>
</evidence>
<feature type="region of interest" description="Disordered" evidence="9">
    <location>
        <begin position="24"/>
        <end position="129"/>
    </location>
</feature>
<evidence type="ECO:0000313" key="12">
    <source>
        <dbReference type="Proteomes" id="UP000522262"/>
    </source>
</evidence>
<evidence type="ECO:0000256" key="5">
    <source>
        <dbReference type="ARBA" id="ARBA00022737"/>
    </source>
</evidence>
<dbReference type="CDD" id="cd22584">
    <property type="entry name" value="Rcat_RBR_unk"/>
    <property type="match status" value="1"/>
</dbReference>
<dbReference type="PROSITE" id="PS00518">
    <property type="entry name" value="ZF_RING_1"/>
    <property type="match status" value="1"/>
</dbReference>
<keyword evidence="6" id="KW-0863">Zinc-finger</keyword>
<dbReference type="GO" id="GO:0008270">
    <property type="term" value="F:zinc ion binding"/>
    <property type="evidence" value="ECO:0007669"/>
    <property type="project" value="UniProtKB-KW"/>
</dbReference>
<feature type="compositionally biased region" description="Acidic residues" evidence="9">
    <location>
        <begin position="90"/>
        <end position="115"/>
    </location>
</feature>
<reference evidence="11 12" key="1">
    <citation type="submission" date="2020-05" db="EMBL/GenBank/DDBJ databases">
        <title>Identification and distribution of gene clusters putatively required for synthesis of sphingolipid metabolism inhibitors in phylogenetically diverse species of the filamentous fungus Fusarium.</title>
        <authorList>
            <person name="Kim H.-S."/>
            <person name="Busman M."/>
            <person name="Brown D.W."/>
            <person name="Divon H."/>
            <person name="Uhlig S."/>
            <person name="Proctor R.H."/>
        </authorList>
    </citation>
    <scope>NUCLEOTIDE SEQUENCE [LARGE SCALE GENOMIC DNA]</scope>
    <source>
        <strain evidence="11 12">NRRL 53147</strain>
    </source>
</reference>
<dbReference type="GO" id="GO:0061630">
    <property type="term" value="F:ubiquitin protein ligase activity"/>
    <property type="evidence" value="ECO:0007669"/>
    <property type="project" value="UniProtKB-EC"/>
</dbReference>
<feature type="compositionally biased region" description="Basic and acidic residues" evidence="9">
    <location>
        <begin position="24"/>
        <end position="35"/>
    </location>
</feature>
<dbReference type="InterPro" id="IPR044066">
    <property type="entry name" value="TRIAD_supradom"/>
</dbReference>
<comment type="catalytic activity">
    <reaction evidence="1">
        <text>[E2 ubiquitin-conjugating enzyme]-S-ubiquitinyl-L-cysteine + [acceptor protein]-L-lysine = [E2 ubiquitin-conjugating enzyme]-L-cysteine + [acceptor protein]-N(6)-ubiquitinyl-L-lysine.</text>
        <dbReference type="EC" id="2.3.2.31"/>
    </reaction>
</comment>
<keyword evidence="3" id="KW-0808">Transferase</keyword>
<keyword evidence="8" id="KW-0862">Zinc</keyword>
<keyword evidence="4" id="KW-0479">Metal-binding</keyword>
<evidence type="ECO:0000256" key="4">
    <source>
        <dbReference type="ARBA" id="ARBA00022723"/>
    </source>
</evidence>
<dbReference type="Pfam" id="PF01485">
    <property type="entry name" value="IBR"/>
    <property type="match status" value="1"/>
</dbReference>
<protein>
    <recommendedName>
        <fullName evidence="2">RBR-type E3 ubiquitin transferase</fullName>
        <ecNumber evidence="2">2.3.2.31</ecNumber>
    </recommendedName>
</protein>
<proteinExistence type="predicted"/>
<dbReference type="InterPro" id="IPR017907">
    <property type="entry name" value="Znf_RING_CS"/>
</dbReference>
<dbReference type="InterPro" id="IPR002867">
    <property type="entry name" value="IBR_dom"/>
</dbReference>
<evidence type="ECO:0000256" key="6">
    <source>
        <dbReference type="ARBA" id="ARBA00022771"/>
    </source>
</evidence>
<sequence>MDARQEYDENASFEEALSAIVVRRSYEDSNQRDQQYEQTPEQHFGEEPDTQDDSSNDVANFDDEMDTDDEGNEYVSVVIEDLSDGKSDSQPEEDSEESGDQGDEMSIDDEAEETFEGPSDSEQGEEIEQQGLHPAATQGPTTQEPVQTEEKVCICCLCPTTMANRLPCGHDYCLPCLITAVELSLSCTWHFPLQCCNMEVPPEDIEGSLLANDIQQYREKWTEHTTMNRTYCSNSQCLKFIPPNNTSDDGTPCYGDEAGCPACNEITCTRCKNKGHTGDCEKHVGPAQTLVLAETKGWKRCLRCGHLIELADGCSHMICVCGYEFCYECGNAPTKQSETAWVRSDDEMYMINVKSVFDPDSDTASRRVLLNQIPQGTTLTQIVNEVCWSYTSTRHIANGAASAEHVKDEGARGLRAEAELVRYRIGGDLRVTAYPSAAWRCYG</sequence>
<accession>A0A8H5J0H3</accession>
<dbReference type="PROSITE" id="PS51873">
    <property type="entry name" value="TRIAD"/>
    <property type="match status" value="1"/>
</dbReference>
<dbReference type="SUPFAM" id="SSF57850">
    <property type="entry name" value="RING/U-box"/>
    <property type="match status" value="2"/>
</dbReference>
<keyword evidence="5" id="KW-0677">Repeat</keyword>
<dbReference type="EMBL" id="JAAOAM010000114">
    <property type="protein sequence ID" value="KAF5546613.1"/>
    <property type="molecule type" value="Genomic_DNA"/>
</dbReference>
<feature type="domain" description="RING-type" evidence="10">
    <location>
        <begin position="149"/>
        <end position="347"/>
    </location>
</feature>
<organism evidence="11 12">
    <name type="scientific">Fusarium mexicanum</name>
    <dbReference type="NCBI Taxonomy" id="751941"/>
    <lineage>
        <taxon>Eukaryota</taxon>
        <taxon>Fungi</taxon>
        <taxon>Dikarya</taxon>
        <taxon>Ascomycota</taxon>
        <taxon>Pezizomycotina</taxon>
        <taxon>Sordariomycetes</taxon>
        <taxon>Hypocreomycetidae</taxon>
        <taxon>Hypocreales</taxon>
        <taxon>Nectriaceae</taxon>
        <taxon>Fusarium</taxon>
        <taxon>Fusarium fujikuroi species complex</taxon>
    </lineage>
</organism>
<evidence type="ECO:0000256" key="9">
    <source>
        <dbReference type="SAM" id="MobiDB-lite"/>
    </source>
</evidence>
<dbReference type="EC" id="2.3.2.31" evidence="2"/>
<evidence type="ECO:0000256" key="7">
    <source>
        <dbReference type="ARBA" id="ARBA00022786"/>
    </source>
</evidence>
<dbReference type="Gene3D" id="1.20.120.1750">
    <property type="match status" value="1"/>
</dbReference>
<dbReference type="AlphaFoldDB" id="A0A8H5J0H3"/>
<dbReference type="InterPro" id="IPR031127">
    <property type="entry name" value="E3_UB_ligase_RBR"/>
</dbReference>
<evidence type="ECO:0000256" key="1">
    <source>
        <dbReference type="ARBA" id="ARBA00001798"/>
    </source>
</evidence>
<evidence type="ECO:0000256" key="2">
    <source>
        <dbReference type="ARBA" id="ARBA00012251"/>
    </source>
</evidence>
<dbReference type="CDD" id="cd20335">
    <property type="entry name" value="BRcat_RBR"/>
    <property type="match status" value="1"/>
</dbReference>
<dbReference type="GO" id="GO:0016567">
    <property type="term" value="P:protein ubiquitination"/>
    <property type="evidence" value="ECO:0007669"/>
    <property type="project" value="InterPro"/>
</dbReference>